<evidence type="ECO:0000259" key="1">
    <source>
        <dbReference type="Pfam" id="PF05649"/>
    </source>
</evidence>
<evidence type="ECO:0000313" key="2">
    <source>
        <dbReference type="EMBL" id="GCB81119.1"/>
    </source>
</evidence>
<dbReference type="AlphaFoldDB" id="A0A401Q6W1"/>
<feature type="domain" description="Peptidase M13 N-terminal" evidence="1">
    <location>
        <begin position="2"/>
        <end position="45"/>
    </location>
</feature>
<dbReference type="PROSITE" id="PS51885">
    <property type="entry name" value="NEPRILYSIN"/>
    <property type="match status" value="1"/>
</dbReference>
<dbReference type="Gene3D" id="1.10.1380.10">
    <property type="entry name" value="Neutral endopeptidase , domain2"/>
    <property type="match status" value="1"/>
</dbReference>
<dbReference type="GO" id="GO:0004222">
    <property type="term" value="F:metalloendopeptidase activity"/>
    <property type="evidence" value="ECO:0007669"/>
    <property type="project" value="InterPro"/>
</dbReference>
<dbReference type="STRING" id="75743.A0A401Q6W1"/>
<dbReference type="GO" id="GO:0006508">
    <property type="term" value="P:proteolysis"/>
    <property type="evidence" value="ECO:0007669"/>
    <property type="project" value="InterPro"/>
</dbReference>
<dbReference type="InterPro" id="IPR024079">
    <property type="entry name" value="MetalloPept_cat_dom_sf"/>
</dbReference>
<protein>
    <recommendedName>
        <fullName evidence="1">Peptidase M13 N-terminal domain-containing protein</fullName>
    </recommendedName>
</protein>
<accession>A0A401Q6W1</accession>
<reference evidence="2 3" key="1">
    <citation type="journal article" date="2018" name="Nat. Ecol. Evol.">
        <title>Shark genomes provide insights into elasmobranch evolution and the origin of vertebrates.</title>
        <authorList>
            <person name="Hara Y"/>
            <person name="Yamaguchi K"/>
            <person name="Onimaru K"/>
            <person name="Kadota M"/>
            <person name="Koyanagi M"/>
            <person name="Keeley SD"/>
            <person name="Tatsumi K"/>
            <person name="Tanaka K"/>
            <person name="Motone F"/>
            <person name="Kageyama Y"/>
            <person name="Nozu R"/>
            <person name="Adachi N"/>
            <person name="Nishimura O"/>
            <person name="Nakagawa R"/>
            <person name="Tanegashima C"/>
            <person name="Kiyatake I"/>
            <person name="Matsumoto R"/>
            <person name="Murakumo K"/>
            <person name="Nishida K"/>
            <person name="Terakita A"/>
            <person name="Kuratani S"/>
            <person name="Sato K"/>
            <person name="Hyodo S Kuraku.S."/>
        </authorList>
    </citation>
    <scope>NUCLEOTIDE SEQUENCE [LARGE SCALE GENOMIC DNA]</scope>
</reference>
<dbReference type="Proteomes" id="UP000288216">
    <property type="component" value="Unassembled WGS sequence"/>
</dbReference>
<dbReference type="Pfam" id="PF05649">
    <property type="entry name" value="Peptidase_M13_N"/>
    <property type="match status" value="1"/>
</dbReference>
<organism evidence="2 3">
    <name type="scientific">Scyliorhinus torazame</name>
    <name type="common">Cloudy catshark</name>
    <name type="synonym">Catulus torazame</name>
    <dbReference type="NCBI Taxonomy" id="75743"/>
    <lineage>
        <taxon>Eukaryota</taxon>
        <taxon>Metazoa</taxon>
        <taxon>Chordata</taxon>
        <taxon>Craniata</taxon>
        <taxon>Vertebrata</taxon>
        <taxon>Chondrichthyes</taxon>
        <taxon>Elasmobranchii</taxon>
        <taxon>Galeomorphii</taxon>
        <taxon>Galeoidea</taxon>
        <taxon>Carcharhiniformes</taxon>
        <taxon>Scyliorhinidae</taxon>
        <taxon>Scyliorhinus</taxon>
    </lineage>
</organism>
<gene>
    <name evidence="2" type="ORF">scyTo_0022461</name>
</gene>
<comment type="caution">
    <text evidence="2">The sequence shown here is derived from an EMBL/GenBank/DDBJ whole genome shotgun (WGS) entry which is preliminary data.</text>
</comment>
<dbReference type="EMBL" id="BFAA01022610">
    <property type="protein sequence ID" value="GCB81119.1"/>
    <property type="molecule type" value="Genomic_DNA"/>
</dbReference>
<proteinExistence type="predicted"/>
<dbReference type="OrthoDB" id="6475849at2759"/>
<dbReference type="SUPFAM" id="SSF55486">
    <property type="entry name" value="Metalloproteases ('zincins'), catalytic domain"/>
    <property type="match status" value="1"/>
</dbReference>
<dbReference type="InterPro" id="IPR008753">
    <property type="entry name" value="Peptidase_M13_N"/>
</dbReference>
<sequence>TEDLVAGVRWAFLDMLEKENDWMDVETKSKAKEKAHGVLAKIGYPDFILNDTILNHYFQNVK</sequence>
<name>A0A401Q6W1_SCYTO</name>
<feature type="non-terminal residue" evidence="2">
    <location>
        <position position="1"/>
    </location>
</feature>
<dbReference type="InterPro" id="IPR042089">
    <property type="entry name" value="Peptidase_M13_dom_2"/>
</dbReference>
<keyword evidence="3" id="KW-1185">Reference proteome</keyword>
<dbReference type="Gene3D" id="3.40.390.10">
    <property type="entry name" value="Collagenase (Catalytic Domain)"/>
    <property type="match status" value="1"/>
</dbReference>
<evidence type="ECO:0000313" key="3">
    <source>
        <dbReference type="Proteomes" id="UP000288216"/>
    </source>
</evidence>
<dbReference type="InterPro" id="IPR000718">
    <property type="entry name" value="Peptidase_M13"/>
</dbReference>